<dbReference type="RefSeq" id="WP_123352258.1">
    <property type="nucleotide sequence ID" value="NZ_CP027432.2"/>
</dbReference>
<dbReference type="EMBL" id="RJVK01000002">
    <property type="protein sequence ID" value="ROR39872.1"/>
    <property type="molecule type" value="Genomic_DNA"/>
</dbReference>
<comment type="similarity">
    <text evidence="1">Belongs to the DprA/Smf family.</text>
</comment>
<evidence type="ECO:0000259" key="2">
    <source>
        <dbReference type="Pfam" id="PF02481"/>
    </source>
</evidence>
<accession>A0AAJ4UXX6</accession>
<organism evidence="4 5">
    <name type="scientific">Caminibacter pacificus</name>
    <dbReference type="NCBI Taxonomy" id="1424653"/>
    <lineage>
        <taxon>Bacteria</taxon>
        <taxon>Pseudomonadati</taxon>
        <taxon>Campylobacterota</taxon>
        <taxon>Epsilonproteobacteria</taxon>
        <taxon>Nautiliales</taxon>
        <taxon>Nautiliaceae</taxon>
        <taxon>Caminibacter</taxon>
    </lineage>
</organism>
<evidence type="ECO:0000313" key="5">
    <source>
        <dbReference type="Proteomes" id="UP000272781"/>
    </source>
</evidence>
<evidence type="ECO:0000313" key="4">
    <source>
        <dbReference type="EMBL" id="ROR39872.1"/>
    </source>
</evidence>
<dbReference type="PANTHER" id="PTHR43022">
    <property type="entry name" value="PROTEIN SMF"/>
    <property type="match status" value="1"/>
</dbReference>
<dbReference type="AlphaFoldDB" id="A0AAJ4UXX6"/>
<dbReference type="Pfam" id="PF02481">
    <property type="entry name" value="DNA_processg_A"/>
    <property type="match status" value="1"/>
</dbReference>
<gene>
    <name evidence="3" type="ORF">C6V80_02895</name>
    <name evidence="4" type="ORF">EDC58_0848</name>
</gene>
<evidence type="ECO:0000313" key="3">
    <source>
        <dbReference type="EMBL" id="QCI27949.1"/>
    </source>
</evidence>
<name>A0AAJ4UXX6_9BACT</name>
<dbReference type="Proteomes" id="UP000272781">
    <property type="component" value="Unassembled WGS sequence"/>
</dbReference>
<dbReference type="GO" id="GO:0009294">
    <property type="term" value="P:DNA-mediated transformation"/>
    <property type="evidence" value="ECO:0007669"/>
    <property type="project" value="InterPro"/>
</dbReference>
<keyword evidence="6" id="KW-1185">Reference proteome</keyword>
<reference evidence="3" key="3">
    <citation type="submission" date="2019-06" db="EMBL/GenBank/DDBJ databases">
        <title>A comparative analysis of the Nautiliaceae.</title>
        <authorList>
            <person name="Grosche A."/>
            <person name="Smedile F."/>
            <person name="Vetriani C."/>
        </authorList>
    </citation>
    <scope>NUCLEOTIDE SEQUENCE</scope>
    <source>
        <strain evidence="3">TB6</strain>
    </source>
</reference>
<reference evidence="6" key="1">
    <citation type="submission" date="2018-03" db="EMBL/GenBank/DDBJ databases">
        <title>A comparative analysis of the Nautiliaceae.</title>
        <authorList>
            <person name="Grosche A."/>
            <person name="Smedile F."/>
            <person name="Vetriani C."/>
        </authorList>
    </citation>
    <scope>NUCLEOTIDE SEQUENCE [LARGE SCALE GENOMIC DNA]</scope>
    <source>
        <strain evidence="6">TB6</strain>
    </source>
</reference>
<dbReference type="InterPro" id="IPR003488">
    <property type="entry name" value="DprA"/>
</dbReference>
<dbReference type="Proteomes" id="UP000298805">
    <property type="component" value="Chromosome"/>
</dbReference>
<dbReference type="SUPFAM" id="SSF102405">
    <property type="entry name" value="MCP/YpsA-like"/>
    <property type="match status" value="1"/>
</dbReference>
<sequence>MEKIKYLDFELFYKGDLSLLQKPKIAIVGSRKATKYSRDMTKLLAKKLSSKFTIVSGGALGIDTHAHQGAYPNTIMVSPFSLDIFYPKTNENLIKDMQKNALVISEYEKKYLPRKYSFVQRNRIIVAISDFLIIAEAEKNSGSMRSFEWAQQYGKKVFVLPHRINESSGTRYLAATNQAEVIWDIDEFCDNLGVKSDEKILTLNDALKKYGSILYEMELEGKVEIKNGKVYFNG</sequence>
<dbReference type="InterPro" id="IPR057666">
    <property type="entry name" value="DrpA_SLOG"/>
</dbReference>
<dbReference type="EMBL" id="CP027432">
    <property type="protein sequence ID" value="QCI27949.1"/>
    <property type="molecule type" value="Genomic_DNA"/>
</dbReference>
<proteinExistence type="inferred from homology"/>
<feature type="domain" description="Smf/DprA SLOG" evidence="2">
    <location>
        <begin position="7"/>
        <end position="192"/>
    </location>
</feature>
<evidence type="ECO:0000313" key="6">
    <source>
        <dbReference type="Proteomes" id="UP000298805"/>
    </source>
</evidence>
<reference evidence="4 5" key="2">
    <citation type="submission" date="2018-11" db="EMBL/GenBank/DDBJ databases">
        <title>Genomic Encyclopedia of Type Strains, Phase IV (KMG-IV): sequencing the most valuable type-strain genomes for metagenomic binning, comparative biology and taxonomic classification.</title>
        <authorList>
            <person name="Goeker M."/>
        </authorList>
    </citation>
    <scope>NUCLEOTIDE SEQUENCE [LARGE SCALE GENOMIC DNA]</scope>
    <source>
        <strain evidence="4 5">DSM 27783</strain>
    </source>
</reference>
<evidence type="ECO:0000256" key="1">
    <source>
        <dbReference type="ARBA" id="ARBA00006525"/>
    </source>
</evidence>
<dbReference type="PANTHER" id="PTHR43022:SF1">
    <property type="entry name" value="PROTEIN SMF"/>
    <property type="match status" value="1"/>
</dbReference>
<protein>
    <submittedName>
        <fullName evidence="4">DNA processing protein</fullName>
    </submittedName>
    <submittedName>
        <fullName evidence="3">DNA-processing protein DprA</fullName>
    </submittedName>
</protein>
<dbReference type="Gene3D" id="3.40.50.450">
    <property type="match status" value="1"/>
</dbReference>